<dbReference type="RefSeq" id="XP_035317967.1">
    <property type="nucleotide sequence ID" value="XM_035466808.1"/>
</dbReference>
<organism evidence="3 4">
    <name type="scientific">Geosmithia morbida</name>
    <dbReference type="NCBI Taxonomy" id="1094350"/>
    <lineage>
        <taxon>Eukaryota</taxon>
        <taxon>Fungi</taxon>
        <taxon>Dikarya</taxon>
        <taxon>Ascomycota</taxon>
        <taxon>Pezizomycotina</taxon>
        <taxon>Sordariomycetes</taxon>
        <taxon>Hypocreomycetidae</taxon>
        <taxon>Hypocreales</taxon>
        <taxon>Bionectriaceae</taxon>
        <taxon>Geosmithia</taxon>
    </lineage>
</organism>
<accession>A0A9P5D0X8</accession>
<gene>
    <name evidence="3" type="ORF">GMORB2_4834</name>
</gene>
<protein>
    <submittedName>
        <fullName evidence="3">Uncharacterized protein</fullName>
    </submittedName>
</protein>
<comment type="caution">
    <text evidence="3">The sequence shown here is derived from an EMBL/GenBank/DDBJ whole genome shotgun (WGS) entry which is preliminary data.</text>
</comment>
<dbReference type="AlphaFoldDB" id="A0A9P5D0X8"/>
<keyword evidence="2" id="KW-1133">Transmembrane helix</keyword>
<dbReference type="EMBL" id="JAANYQ010000027">
    <property type="protein sequence ID" value="KAF4119315.1"/>
    <property type="molecule type" value="Genomic_DNA"/>
</dbReference>
<keyword evidence="4" id="KW-1185">Reference proteome</keyword>
<name>A0A9P5D0X8_9HYPO</name>
<evidence type="ECO:0000256" key="1">
    <source>
        <dbReference type="SAM" id="MobiDB-lite"/>
    </source>
</evidence>
<keyword evidence="2" id="KW-0812">Transmembrane</keyword>
<proteinExistence type="predicted"/>
<evidence type="ECO:0000256" key="2">
    <source>
        <dbReference type="SAM" id="Phobius"/>
    </source>
</evidence>
<keyword evidence="2" id="KW-0472">Membrane</keyword>
<feature type="transmembrane region" description="Helical" evidence="2">
    <location>
        <begin position="28"/>
        <end position="52"/>
    </location>
</feature>
<feature type="region of interest" description="Disordered" evidence="1">
    <location>
        <begin position="64"/>
        <end position="153"/>
    </location>
</feature>
<feature type="compositionally biased region" description="Basic and acidic residues" evidence="1">
    <location>
        <begin position="106"/>
        <end position="121"/>
    </location>
</feature>
<dbReference type="Proteomes" id="UP000749293">
    <property type="component" value="Unassembled WGS sequence"/>
</dbReference>
<dbReference type="GeneID" id="55971062"/>
<reference evidence="3" key="1">
    <citation type="submission" date="2020-03" db="EMBL/GenBank/DDBJ databases">
        <title>Site-based positive gene gene selection in Geosmithia morbida across the United States reveals a broad range of putative effectors and factors for local host and environmental adapation.</title>
        <authorList>
            <person name="Onufrak A."/>
            <person name="Murdoch R.W."/>
            <person name="Gazis R."/>
            <person name="Huff M."/>
            <person name="Staton M."/>
            <person name="Klingeman W."/>
            <person name="Hadziabdic D."/>
        </authorList>
    </citation>
    <scope>NUCLEOTIDE SEQUENCE</scope>
    <source>
        <strain evidence="3">1262</strain>
    </source>
</reference>
<sequence>MVSGSSGDTWTGSLTVVGDETYPVQASAAIGVGVGCMASGLPGALGGFIWCLRRRKHRNLVGTPALLPQAGDDDVDKPELDASAESVPVHSPCRSEASGLDASEVGDTHKPHELASGEQRQELSSGEMPQELASDERLQKLPSPHSRPSGPDTFDLAGGGGERQEAAYLGWCPADEGSTMSLPSSTVGSFSSVERLGNVAKPRTGADSCSSGTARALLQSTMVVRLYPPSESMFP</sequence>
<evidence type="ECO:0000313" key="3">
    <source>
        <dbReference type="EMBL" id="KAF4119315.1"/>
    </source>
</evidence>
<evidence type="ECO:0000313" key="4">
    <source>
        <dbReference type="Proteomes" id="UP000749293"/>
    </source>
</evidence>